<keyword evidence="3" id="KW-0540">Nuclease</keyword>
<dbReference type="GO" id="GO:0003676">
    <property type="term" value="F:nucleic acid binding"/>
    <property type="evidence" value="ECO:0007669"/>
    <property type="project" value="InterPro"/>
</dbReference>
<evidence type="ECO:0000256" key="2">
    <source>
        <dbReference type="ARBA" id="ARBA00022695"/>
    </source>
</evidence>
<proteinExistence type="predicted"/>
<evidence type="ECO:0000256" key="3">
    <source>
        <dbReference type="ARBA" id="ARBA00022722"/>
    </source>
</evidence>
<keyword evidence="5" id="KW-0378">Hydrolase</keyword>
<evidence type="ECO:0000256" key="5">
    <source>
        <dbReference type="ARBA" id="ARBA00022801"/>
    </source>
</evidence>
<dbReference type="Pfam" id="PF17917">
    <property type="entry name" value="RT_RNaseH"/>
    <property type="match status" value="1"/>
</dbReference>
<keyword evidence="4" id="KW-0255">Endonuclease</keyword>
<dbReference type="InterPro" id="IPR036397">
    <property type="entry name" value="RNaseH_sf"/>
</dbReference>
<feature type="domain" description="Reverse transcriptase RNase H-like" evidence="7">
    <location>
        <begin position="18"/>
        <end position="115"/>
    </location>
</feature>
<evidence type="ECO:0000256" key="6">
    <source>
        <dbReference type="ARBA" id="ARBA00022918"/>
    </source>
</evidence>
<dbReference type="AlphaFoldDB" id="A0A8J5LVC9"/>
<dbReference type="Gene3D" id="3.30.420.10">
    <property type="entry name" value="Ribonuclease H-like superfamily/Ribonuclease H"/>
    <property type="match status" value="1"/>
</dbReference>
<dbReference type="EMBL" id="JACMSC010000002">
    <property type="protein sequence ID" value="KAG6532257.1"/>
    <property type="molecule type" value="Genomic_DNA"/>
</dbReference>
<evidence type="ECO:0000313" key="8">
    <source>
        <dbReference type="EMBL" id="KAG6532257.1"/>
    </source>
</evidence>
<dbReference type="InterPro" id="IPR041373">
    <property type="entry name" value="RT_RNaseH"/>
</dbReference>
<dbReference type="GO" id="GO:0003964">
    <property type="term" value="F:RNA-directed DNA polymerase activity"/>
    <property type="evidence" value="ECO:0007669"/>
    <property type="project" value="UniProtKB-KW"/>
</dbReference>
<name>A0A8J5LVC9_ZINOF</name>
<reference evidence="8 9" key="1">
    <citation type="submission" date="2020-08" db="EMBL/GenBank/DDBJ databases">
        <title>Plant Genome Project.</title>
        <authorList>
            <person name="Zhang R.-G."/>
        </authorList>
    </citation>
    <scope>NUCLEOTIDE SEQUENCE [LARGE SCALE GENOMIC DNA]</scope>
    <source>
        <tissue evidence="8">Rhizome</tissue>
    </source>
</reference>
<sequence length="267" mass="30303">MVKTLPDLAIPPANCFVIIESDGCMEGWGGVLKWKPQKFDPKSSELICAYASGKFSPLKSTIDVEIHAIMNCLNSFKIYYLDKEELLIRTDCQAIIIFFNKTAQNKPSRIRWMAFTDFITGLGIAVQFQHIDGKDNHLADALSRLVCFIIGPWNPSEKDTTILAHFEETMEQLESRPHIQVSQHLAGLIHYWTSMKNSLKELGLAPTPHMKRTNDNIWRTSKTPQQGISSVAYESSCLSSKLKKRTLLDVARSKEDYTSTSRTLYQK</sequence>
<keyword evidence="6" id="KW-0695">RNA-directed DNA polymerase</keyword>
<evidence type="ECO:0000256" key="1">
    <source>
        <dbReference type="ARBA" id="ARBA00022679"/>
    </source>
</evidence>
<dbReference type="SUPFAM" id="SSF56672">
    <property type="entry name" value="DNA/RNA polymerases"/>
    <property type="match status" value="1"/>
</dbReference>
<dbReference type="GO" id="GO:0004519">
    <property type="term" value="F:endonuclease activity"/>
    <property type="evidence" value="ECO:0007669"/>
    <property type="project" value="UniProtKB-KW"/>
</dbReference>
<comment type="caution">
    <text evidence="8">The sequence shown here is derived from an EMBL/GenBank/DDBJ whole genome shotgun (WGS) entry which is preliminary data.</text>
</comment>
<keyword evidence="1" id="KW-0808">Transferase</keyword>
<evidence type="ECO:0000256" key="4">
    <source>
        <dbReference type="ARBA" id="ARBA00022759"/>
    </source>
</evidence>
<evidence type="ECO:0000259" key="7">
    <source>
        <dbReference type="Pfam" id="PF17917"/>
    </source>
</evidence>
<keyword evidence="2" id="KW-0548">Nucleotidyltransferase</keyword>
<evidence type="ECO:0000313" key="9">
    <source>
        <dbReference type="Proteomes" id="UP000734854"/>
    </source>
</evidence>
<accession>A0A8J5LVC9</accession>
<dbReference type="Proteomes" id="UP000734854">
    <property type="component" value="Unassembled WGS sequence"/>
</dbReference>
<protein>
    <recommendedName>
        <fullName evidence="7">Reverse transcriptase RNase H-like domain-containing protein</fullName>
    </recommendedName>
</protein>
<gene>
    <name evidence="8" type="ORF">ZIOFF_006097</name>
</gene>
<organism evidence="8 9">
    <name type="scientific">Zingiber officinale</name>
    <name type="common">Ginger</name>
    <name type="synonym">Amomum zingiber</name>
    <dbReference type="NCBI Taxonomy" id="94328"/>
    <lineage>
        <taxon>Eukaryota</taxon>
        <taxon>Viridiplantae</taxon>
        <taxon>Streptophyta</taxon>
        <taxon>Embryophyta</taxon>
        <taxon>Tracheophyta</taxon>
        <taxon>Spermatophyta</taxon>
        <taxon>Magnoliopsida</taxon>
        <taxon>Liliopsida</taxon>
        <taxon>Zingiberales</taxon>
        <taxon>Zingiberaceae</taxon>
        <taxon>Zingiber</taxon>
    </lineage>
</organism>
<keyword evidence="9" id="KW-1185">Reference proteome</keyword>
<dbReference type="InterPro" id="IPR043502">
    <property type="entry name" value="DNA/RNA_pol_sf"/>
</dbReference>
<dbReference type="GO" id="GO:0016787">
    <property type="term" value="F:hydrolase activity"/>
    <property type="evidence" value="ECO:0007669"/>
    <property type="project" value="UniProtKB-KW"/>
</dbReference>